<feature type="transmembrane region" description="Helical" evidence="1">
    <location>
        <begin position="100"/>
        <end position="121"/>
    </location>
</feature>
<dbReference type="EMBL" id="LAZL01000021">
    <property type="protein sequence ID" value="KMT64744.1"/>
    <property type="molecule type" value="Genomic_DNA"/>
</dbReference>
<name>A0A0J8GTV0_9ALTE</name>
<dbReference type="AlphaFoldDB" id="A0A0J8GTV0"/>
<feature type="transmembrane region" description="Helical" evidence="1">
    <location>
        <begin position="52"/>
        <end position="70"/>
    </location>
</feature>
<evidence type="ECO:0000313" key="2">
    <source>
        <dbReference type="EMBL" id="KMT64744.1"/>
    </source>
</evidence>
<feature type="transmembrane region" description="Helical" evidence="1">
    <location>
        <begin position="141"/>
        <end position="164"/>
    </location>
</feature>
<keyword evidence="3" id="KW-1185">Reference proteome</keyword>
<dbReference type="STRING" id="1513271.XM47_12860"/>
<feature type="transmembrane region" description="Helical" evidence="1">
    <location>
        <begin position="315"/>
        <end position="334"/>
    </location>
</feature>
<evidence type="ECO:0000256" key="1">
    <source>
        <dbReference type="SAM" id="Phobius"/>
    </source>
</evidence>
<feature type="transmembrane region" description="Helical" evidence="1">
    <location>
        <begin position="20"/>
        <end position="40"/>
    </location>
</feature>
<feature type="transmembrane region" description="Helical" evidence="1">
    <location>
        <begin position="343"/>
        <end position="362"/>
    </location>
</feature>
<evidence type="ECO:0008006" key="4">
    <source>
        <dbReference type="Google" id="ProtNLM"/>
    </source>
</evidence>
<keyword evidence="1" id="KW-1133">Transmembrane helix</keyword>
<gene>
    <name evidence="2" type="ORF">XM47_12860</name>
</gene>
<feature type="transmembrane region" description="Helical" evidence="1">
    <location>
        <begin position="212"/>
        <end position="232"/>
    </location>
</feature>
<feature type="transmembrane region" description="Helical" evidence="1">
    <location>
        <begin position="171"/>
        <end position="200"/>
    </location>
</feature>
<proteinExistence type="predicted"/>
<comment type="caution">
    <text evidence="2">The sequence shown here is derived from an EMBL/GenBank/DDBJ whole genome shotgun (WGS) entry which is preliminary data.</text>
</comment>
<reference evidence="2 3" key="1">
    <citation type="submission" date="2015-04" db="EMBL/GenBank/DDBJ databases">
        <title>Draft Genome Sequence of the Novel Agar-Digesting Marine Bacterium Q1.</title>
        <authorList>
            <person name="Li Y."/>
            <person name="Li D."/>
            <person name="Chen G."/>
            <person name="Du Z."/>
        </authorList>
    </citation>
    <scope>NUCLEOTIDE SEQUENCE [LARGE SCALE GENOMIC DNA]</scope>
    <source>
        <strain evidence="2 3">Q1</strain>
    </source>
</reference>
<protein>
    <recommendedName>
        <fullName evidence="4">Polysaccharide polymerase</fullName>
    </recommendedName>
</protein>
<keyword evidence="1" id="KW-0472">Membrane</keyword>
<dbReference type="Proteomes" id="UP000037600">
    <property type="component" value="Unassembled WGS sequence"/>
</dbReference>
<keyword evidence="1" id="KW-0812">Transmembrane</keyword>
<sequence>MFVNYGGGGDNPYSGSGVRWLLITIPLLAFIAISSALILFRMRINASAPNKFLICYLFFCSVVAFLNADIKHFAEVFRWVIPLILVIHFRLTVSLKFINFLYCFAIFAVVITYVPNVSEFGYLPGQTILNLHQGMWWRVSIWNYVTPPYSAAFSVIVFFANYFLNKGKSRYFFYLISLYFLMLSGSRTSYFIFIYCFIVAELFSKKGLVYNMKFIMIPMLGAGLLFILQVSADLIPFLGIKNEIFNSVVLRNAEAGGDATNLSSRLIIIVEQISMVLDKGAISILGLGSSIYASPNWTSNGGFMGQTTDSYLTHLLFRDGIAVIFLVFSFIALFKNAMQERNFFAFIVLNALLFYTIGYGAWLNMTSPVFLLYVGCLFKRKIINPSPN</sequence>
<evidence type="ECO:0000313" key="3">
    <source>
        <dbReference type="Proteomes" id="UP000037600"/>
    </source>
</evidence>
<accession>A0A0J8GTV0</accession>
<organism evidence="2 3">
    <name type="scientific">Catenovulum maritimum</name>
    <dbReference type="NCBI Taxonomy" id="1513271"/>
    <lineage>
        <taxon>Bacteria</taxon>
        <taxon>Pseudomonadati</taxon>
        <taxon>Pseudomonadota</taxon>
        <taxon>Gammaproteobacteria</taxon>
        <taxon>Alteromonadales</taxon>
        <taxon>Alteromonadaceae</taxon>
        <taxon>Catenovulum</taxon>
    </lineage>
</organism>